<dbReference type="PROSITE" id="PS00018">
    <property type="entry name" value="EF_HAND_1"/>
    <property type="match status" value="1"/>
</dbReference>
<name>A0A0D5NGZ5_9BACL</name>
<organism evidence="4 5">
    <name type="scientific">Paenibacillus beijingensis</name>
    <dbReference type="NCBI Taxonomy" id="1126833"/>
    <lineage>
        <taxon>Bacteria</taxon>
        <taxon>Bacillati</taxon>
        <taxon>Bacillota</taxon>
        <taxon>Bacilli</taxon>
        <taxon>Bacillales</taxon>
        <taxon>Paenibacillaceae</taxon>
        <taxon>Paenibacillus</taxon>
    </lineage>
</organism>
<reference evidence="4 5" key="1">
    <citation type="journal article" date="2015" name="J. Biotechnol.">
        <title>Complete genome sequence of Paenibacillus beijingensis 7188(T) (=DSM 24997(T)), a novel rhizobacterium from jujube garden soil.</title>
        <authorList>
            <person name="Kwak Y."/>
            <person name="Shin J.H."/>
        </authorList>
    </citation>
    <scope>NUCLEOTIDE SEQUENCE [LARGE SCALE GENOMIC DNA]</scope>
    <source>
        <strain evidence="4 5">DSM 24997</strain>
    </source>
</reference>
<evidence type="ECO:0000313" key="5">
    <source>
        <dbReference type="Proteomes" id="UP000032633"/>
    </source>
</evidence>
<reference evidence="5" key="2">
    <citation type="submission" date="2015-03" db="EMBL/GenBank/DDBJ databases">
        <title>Genome sequence of Paenibacillus beijingensis strain DSM 24997T.</title>
        <authorList>
            <person name="Kwak Y."/>
            <person name="Shin J.-H."/>
        </authorList>
    </citation>
    <scope>NUCLEOTIDE SEQUENCE [LARGE SCALE GENOMIC DNA]</scope>
    <source>
        <strain evidence="5">DSM 24997</strain>
    </source>
</reference>
<sequence length="399" mass="43619">MRIGFLKKGVHLIFTLAAAAAVLLFTLPGAAGAHATPYAYSDIEVGTDTLQYHLSFAEHDLMKILPADKDGDGKLSDSELSASLKEIAYLVDDNLIVTGNGKLAAGVVNGAKHEKRASMEMIGIDIFYQFPSPVKMYLVQYNFLWYSGADPNHINYATIDVGGQTIQQMLGSQNYIVQIQGPSASAAENQNDRAERPSSFSSSGQTASPLQTASSVPLQTLLDYTVMGMEHIWAGIDHMLFMLGLLLASNRKSWEIVKLISAFTVGHCITLVLSSLEVAYLSPKIVEPLIALSIVYVAVENIWRKKESRRWIVTLLFGLVHGFGFAEVLRGTLSGNMALPLFSFNLGVEIGQLAVVAVCLPLLWALSRIPVKMNWVNYGSGIIGCFGLIWFIERIGLFR</sequence>
<feature type="chain" id="PRO_5038937333" description="EF-hand domain-containing protein" evidence="3">
    <location>
        <begin position="36"/>
        <end position="399"/>
    </location>
</feature>
<feature type="transmembrane region" description="Helical" evidence="2">
    <location>
        <begin position="280"/>
        <end position="299"/>
    </location>
</feature>
<keyword evidence="2" id="KW-0812">Transmembrane</keyword>
<dbReference type="HOGENOM" id="CLU_043645_3_0_9"/>
<evidence type="ECO:0000256" key="1">
    <source>
        <dbReference type="SAM" id="MobiDB-lite"/>
    </source>
</evidence>
<feature type="transmembrane region" description="Helical" evidence="2">
    <location>
        <begin position="311"/>
        <end position="329"/>
    </location>
</feature>
<gene>
    <name evidence="4" type="ORF">VN24_08205</name>
</gene>
<dbReference type="STRING" id="1126833.VN24_08205"/>
<keyword evidence="2" id="KW-0472">Membrane</keyword>
<dbReference type="InterPro" id="IPR018247">
    <property type="entry name" value="EF_Hand_1_Ca_BS"/>
</dbReference>
<evidence type="ECO:0000256" key="2">
    <source>
        <dbReference type="SAM" id="Phobius"/>
    </source>
</evidence>
<keyword evidence="2" id="KW-1133">Transmembrane helix</keyword>
<feature type="transmembrane region" description="Helical" evidence="2">
    <location>
        <begin position="256"/>
        <end position="274"/>
    </location>
</feature>
<keyword evidence="5" id="KW-1185">Reference proteome</keyword>
<dbReference type="KEGG" id="pbj:VN24_08205"/>
<dbReference type="Pfam" id="PF13795">
    <property type="entry name" value="HupE_UreJ_2"/>
    <property type="match status" value="1"/>
</dbReference>
<evidence type="ECO:0000313" key="4">
    <source>
        <dbReference type="EMBL" id="AJY74556.1"/>
    </source>
</evidence>
<feature type="transmembrane region" description="Helical" evidence="2">
    <location>
        <begin position="375"/>
        <end position="392"/>
    </location>
</feature>
<protein>
    <recommendedName>
        <fullName evidence="6">EF-hand domain-containing protein</fullName>
    </recommendedName>
</protein>
<accession>A0A0D5NGZ5</accession>
<proteinExistence type="predicted"/>
<dbReference type="Proteomes" id="UP000032633">
    <property type="component" value="Chromosome"/>
</dbReference>
<dbReference type="AlphaFoldDB" id="A0A0D5NGZ5"/>
<feature type="compositionally biased region" description="Polar residues" evidence="1">
    <location>
        <begin position="198"/>
        <end position="211"/>
    </location>
</feature>
<dbReference type="RefSeq" id="WP_045669989.1">
    <property type="nucleotide sequence ID" value="NZ_CP011058.1"/>
</dbReference>
<dbReference type="InterPro" id="IPR032809">
    <property type="entry name" value="Put_HupE_UreJ"/>
</dbReference>
<evidence type="ECO:0000256" key="3">
    <source>
        <dbReference type="SAM" id="SignalP"/>
    </source>
</evidence>
<evidence type="ECO:0008006" key="6">
    <source>
        <dbReference type="Google" id="ProtNLM"/>
    </source>
</evidence>
<keyword evidence="3" id="KW-0732">Signal</keyword>
<feature type="transmembrane region" description="Helical" evidence="2">
    <location>
        <begin position="341"/>
        <end position="363"/>
    </location>
</feature>
<dbReference type="OrthoDB" id="9808870at2"/>
<dbReference type="EMBL" id="CP011058">
    <property type="protein sequence ID" value="AJY74556.1"/>
    <property type="molecule type" value="Genomic_DNA"/>
</dbReference>
<dbReference type="PATRIC" id="fig|1126833.4.peg.1811"/>
<feature type="region of interest" description="Disordered" evidence="1">
    <location>
        <begin position="186"/>
        <end position="211"/>
    </location>
</feature>
<feature type="signal peptide" evidence="3">
    <location>
        <begin position="1"/>
        <end position="35"/>
    </location>
</feature>